<dbReference type="AlphaFoldDB" id="A0AAD2DAB6"/>
<keyword evidence="4" id="KW-1185">Reference proteome</keyword>
<dbReference type="Gene3D" id="1.10.287.1490">
    <property type="match status" value="1"/>
</dbReference>
<comment type="caution">
    <text evidence="3">The sequence shown here is derived from an EMBL/GenBank/DDBJ whole genome shotgun (WGS) entry which is preliminary data.</text>
</comment>
<feature type="coiled-coil region" evidence="1">
    <location>
        <begin position="340"/>
        <end position="424"/>
    </location>
</feature>
<protein>
    <submittedName>
        <fullName evidence="3">Uncharacterized protein</fullName>
    </submittedName>
</protein>
<feature type="compositionally biased region" description="Basic and acidic residues" evidence="2">
    <location>
        <begin position="620"/>
        <end position="665"/>
    </location>
</feature>
<reference evidence="3" key="1">
    <citation type="submission" date="2023-07" db="EMBL/GenBank/DDBJ databases">
        <authorList>
            <consortium name="AG Swart"/>
            <person name="Singh M."/>
            <person name="Singh A."/>
            <person name="Seah K."/>
            <person name="Emmerich C."/>
        </authorList>
    </citation>
    <scope>NUCLEOTIDE SEQUENCE</scope>
    <source>
        <strain evidence="3">DP1</strain>
    </source>
</reference>
<accession>A0AAD2DAB6</accession>
<evidence type="ECO:0000256" key="2">
    <source>
        <dbReference type="SAM" id="MobiDB-lite"/>
    </source>
</evidence>
<organism evidence="3 4">
    <name type="scientific">Euplotes crassus</name>
    <dbReference type="NCBI Taxonomy" id="5936"/>
    <lineage>
        <taxon>Eukaryota</taxon>
        <taxon>Sar</taxon>
        <taxon>Alveolata</taxon>
        <taxon>Ciliophora</taxon>
        <taxon>Intramacronucleata</taxon>
        <taxon>Spirotrichea</taxon>
        <taxon>Hypotrichia</taxon>
        <taxon>Euplotida</taxon>
        <taxon>Euplotidae</taxon>
        <taxon>Moneuplotes</taxon>
    </lineage>
</organism>
<proteinExistence type="predicted"/>
<evidence type="ECO:0000256" key="1">
    <source>
        <dbReference type="SAM" id="Coils"/>
    </source>
</evidence>
<feature type="region of interest" description="Disordered" evidence="2">
    <location>
        <begin position="536"/>
        <end position="665"/>
    </location>
</feature>
<feature type="region of interest" description="Disordered" evidence="2">
    <location>
        <begin position="1"/>
        <end position="35"/>
    </location>
</feature>
<gene>
    <name evidence="3" type="ORF">ECRASSUSDP1_LOCUS26945</name>
</gene>
<evidence type="ECO:0000313" key="4">
    <source>
        <dbReference type="Proteomes" id="UP001295684"/>
    </source>
</evidence>
<keyword evidence="1" id="KW-0175">Coiled coil</keyword>
<dbReference type="EMBL" id="CAMPGE010027784">
    <property type="protein sequence ID" value="CAI2385385.1"/>
    <property type="molecule type" value="Genomic_DNA"/>
</dbReference>
<evidence type="ECO:0000313" key="3">
    <source>
        <dbReference type="EMBL" id="CAI2385385.1"/>
    </source>
</evidence>
<feature type="compositionally biased region" description="Basic and acidic residues" evidence="2">
    <location>
        <begin position="557"/>
        <end position="579"/>
    </location>
</feature>
<sequence length="783" mass="90762">MMNEANGNHNVARRSQIQQDLRRSSEDGSYILNQESNGKSAIRGLKYHYKPVQSSKIAKSPSKFHKRLQHMEKKKEKWNNALKREKEYLYDEALRFKKEKNSKTTENRKLGARVRYLEKEVKKRDSMIQELMQKPLQYPAYTSPNTQSKQTMEALQRSIESNIVINLKKLIEDQKSEIISKDELIKSLKMDMKGSHFREIHAEKKAFEEEAIRLRGMIDNFISQIGGADQVLNIRAYIDDQQEMINNLEGQKSSQEQIYEAKYEECCKLEKKLTQAELDKENARKDIKQLKNVLHQKDGEYHDLEIDKKKTVKSYESKIKAINKVLTDREQEIDRLTSVLEERDQEIRGNEQQIRLLETEVSDLQKQLENRDSIISAKEYDIQDLKNKISQLENELQETIKGYKDQLQAQKDRFESAADAQQAEHQQVVSSLKSDHQQAEATLKGQISSLEGQIVDMVNEKNDILSKNQDSEEKYKKDIKQLEDDIDELQGKLKAFQLEIKKIEDKNHKINELLTQESKRSKQVEKNLKQKIKQLTLELQKRPPAEDSEQSFDNGEFNDRTGIKSELKSKILGKKESPSDGKNGTGKIESLSNNSQHLKPKEKTVKSRKKHSDSEGDLSLFERDDRGEDLLENHLGRPEREKAVHKDSDDDYDEVFHPELSDSDDDRVMPVQREEIVPMAKKILEYCNENDVDIMDLPNFLFVDFSLTGKVSVATLSKTLGDKFNFDAKESVKLARYMVEQPENFNNSDDGEKGGSRYEFNPERQLSHAKVVSKLQTVISSLT</sequence>
<feature type="coiled-coil region" evidence="1">
    <location>
        <begin position="238"/>
        <end position="307"/>
    </location>
</feature>
<name>A0AAD2DAB6_EUPCR</name>
<dbReference type="Proteomes" id="UP001295684">
    <property type="component" value="Unassembled WGS sequence"/>
</dbReference>
<feature type="compositionally biased region" description="Polar residues" evidence="2">
    <location>
        <begin position="1"/>
        <end position="19"/>
    </location>
</feature>